<evidence type="ECO:0000313" key="1">
    <source>
        <dbReference type="EMBL" id="AOZ50501.1"/>
    </source>
</evidence>
<dbReference type="Proteomes" id="UP000178776">
    <property type="component" value="Chromosome"/>
</dbReference>
<dbReference type="AlphaFoldDB" id="A0A1D9LGV4"/>
<reference evidence="1 2" key="1">
    <citation type="submission" date="2016-10" db="EMBL/GenBank/DDBJ databases">
        <title>Chromobacterium muskegensis sp. nov., an insecticidal bacterium isolated from Sphagnum bogs.</title>
        <authorList>
            <person name="Sparks M.E."/>
            <person name="Blackburn M.B."/>
            <person name="Gundersen-Rindal D.E."/>
            <person name="Mitchell A."/>
            <person name="Farrar R."/>
            <person name="Kuhar D."/>
        </authorList>
    </citation>
    <scope>NUCLEOTIDE SEQUENCE [LARGE SCALE GENOMIC DNA]</scope>
    <source>
        <strain evidence="1 2">21-1</strain>
    </source>
</reference>
<organism evidence="1 2">
    <name type="scientific">Chromobacterium vaccinii</name>
    <dbReference type="NCBI Taxonomy" id="1108595"/>
    <lineage>
        <taxon>Bacteria</taxon>
        <taxon>Pseudomonadati</taxon>
        <taxon>Pseudomonadota</taxon>
        <taxon>Betaproteobacteria</taxon>
        <taxon>Neisseriales</taxon>
        <taxon>Chromobacteriaceae</taxon>
        <taxon>Chromobacterium</taxon>
    </lineage>
</organism>
<accession>A0A1D9LGV4</accession>
<evidence type="ECO:0008006" key="3">
    <source>
        <dbReference type="Google" id="ProtNLM"/>
    </source>
</evidence>
<evidence type="ECO:0000313" key="2">
    <source>
        <dbReference type="Proteomes" id="UP000178776"/>
    </source>
</evidence>
<protein>
    <recommendedName>
        <fullName evidence="3">Protein NO VEIN C-terminal domain-containing protein</fullName>
    </recommendedName>
</protein>
<proteinExistence type="predicted"/>
<dbReference type="RefSeq" id="WP_046167375.1">
    <property type="nucleotide sequence ID" value="NZ_CP017707.1"/>
</dbReference>
<dbReference type="EMBL" id="CP017707">
    <property type="protein sequence ID" value="AOZ50501.1"/>
    <property type="molecule type" value="Genomic_DNA"/>
</dbReference>
<dbReference type="KEGG" id="cvc:BKX93_11240"/>
<name>A0A1D9LGV4_9NEIS</name>
<dbReference type="GeneID" id="68841788"/>
<sequence length="160" mass="18293">MKDPLDGLSVGALLNLHGQILARLREAKVLRSENNPAGDYTEWLLVQKLGLRLEPNSSKGFDAIDANGERIQIKGRRVTSRNTSRQLSVIRQLEEQPFDWLLAVIFDENWKVLRAMKLPWAAVTRYSTYRRHVNGHVLILRDHLLDDPSVQDITAQLSED</sequence>
<dbReference type="STRING" id="1108595.BKX93_11240"/>
<gene>
    <name evidence="1" type="ORF">BKX93_11240</name>
</gene>